<dbReference type="GO" id="GO:0006355">
    <property type="term" value="P:regulation of DNA-templated transcription"/>
    <property type="evidence" value="ECO:0007669"/>
    <property type="project" value="InterPro"/>
</dbReference>
<feature type="domain" description="PAS" evidence="7">
    <location>
        <begin position="25"/>
        <end position="63"/>
    </location>
</feature>
<reference evidence="8 9" key="1">
    <citation type="submission" date="2016-11" db="EMBL/GenBank/DDBJ databases">
        <authorList>
            <person name="Jaros S."/>
            <person name="Januszkiewicz K."/>
            <person name="Wedrychowicz H."/>
        </authorList>
    </citation>
    <scope>NUCLEOTIDE SEQUENCE [LARGE SCALE GENOMIC DNA]</scope>
    <source>
        <strain evidence="8 9">DSM 8605</strain>
    </source>
</reference>
<dbReference type="InterPro" id="IPR000014">
    <property type="entry name" value="PAS"/>
</dbReference>
<dbReference type="SUPFAM" id="SSF52540">
    <property type="entry name" value="P-loop containing nucleoside triphosphate hydrolases"/>
    <property type="match status" value="1"/>
</dbReference>
<dbReference type="Pfam" id="PF02954">
    <property type="entry name" value="HTH_8"/>
    <property type="match status" value="1"/>
</dbReference>
<dbReference type="STRING" id="1121316.SAMN02745207_00808"/>
<dbReference type="SUPFAM" id="SSF55785">
    <property type="entry name" value="PYP-like sensor domain (PAS domain)"/>
    <property type="match status" value="1"/>
</dbReference>
<dbReference type="PANTHER" id="PTHR32071">
    <property type="entry name" value="TRANSCRIPTIONAL REGULATORY PROTEIN"/>
    <property type="match status" value="1"/>
</dbReference>
<keyword evidence="9" id="KW-1185">Reference proteome</keyword>
<dbReference type="SUPFAM" id="SSF46689">
    <property type="entry name" value="Homeodomain-like"/>
    <property type="match status" value="1"/>
</dbReference>
<keyword evidence="1" id="KW-0547">Nucleotide-binding</keyword>
<dbReference type="Pfam" id="PF00989">
    <property type="entry name" value="PAS"/>
    <property type="match status" value="1"/>
</dbReference>
<dbReference type="CDD" id="cd00009">
    <property type="entry name" value="AAA"/>
    <property type="match status" value="1"/>
</dbReference>
<accession>A0A1M5S7Y6</accession>
<dbReference type="Pfam" id="PF25601">
    <property type="entry name" value="AAA_lid_14"/>
    <property type="match status" value="1"/>
</dbReference>
<organism evidence="8 9">
    <name type="scientific">Clostridium grantii DSM 8605</name>
    <dbReference type="NCBI Taxonomy" id="1121316"/>
    <lineage>
        <taxon>Bacteria</taxon>
        <taxon>Bacillati</taxon>
        <taxon>Bacillota</taxon>
        <taxon>Clostridia</taxon>
        <taxon>Eubacteriales</taxon>
        <taxon>Clostridiaceae</taxon>
        <taxon>Clostridium</taxon>
    </lineage>
</organism>
<dbReference type="PANTHER" id="PTHR32071:SF57">
    <property type="entry name" value="C4-DICARBOXYLATE TRANSPORT TRANSCRIPTIONAL REGULATORY PROTEIN DCTD"/>
    <property type="match status" value="1"/>
</dbReference>
<evidence type="ECO:0000256" key="4">
    <source>
        <dbReference type="ARBA" id="ARBA00023125"/>
    </source>
</evidence>
<evidence type="ECO:0000256" key="1">
    <source>
        <dbReference type="ARBA" id="ARBA00022741"/>
    </source>
</evidence>
<dbReference type="InterPro" id="IPR025944">
    <property type="entry name" value="Sigma_54_int_dom_CS"/>
</dbReference>
<dbReference type="InterPro" id="IPR009057">
    <property type="entry name" value="Homeodomain-like_sf"/>
</dbReference>
<dbReference type="InterPro" id="IPR002197">
    <property type="entry name" value="HTH_Fis"/>
</dbReference>
<dbReference type="CDD" id="cd00130">
    <property type="entry name" value="PAS"/>
    <property type="match status" value="1"/>
</dbReference>
<dbReference type="Proteomes" id="UP000184447">
    <property type="component" value="Unassembled WGS sequence"/>
</dbReference>
<dbReference type="InterPro" id="IPR003593">
    <property type="entry name" value="AAA+_ATPase"/>
</dbReference>
<evidence type="ECO:0000256" key="2">
    <source>
        <dbReference type="ARBA" id="ARBA00022840"/>
    </source>
</evidence>
<dbReference type="PROSITE" id="PS50112">
    <property type="entry name" value="PAS"/>
    <property type="match status" value="1"/>
</dbReference>
<keyword evidence="3" id="KW-0805">Transcription regulation</keyword>
<dbReference type="InterPro" id="IPR035965">
    <property type="entry name" value="PAS-like_dom_sf"/>
</dbReference>
<dbReference type="FunFam" id="3.40.50.300:FF:000006">
    <property type="entry name" value="DNA-binding transcriptional regulator NtrC"/>
    <property type="match status" value="1"/>
</dbReference>
<name>A0A1M5S7Y6_9CLOT</name>
<dbReference type="PROSITE" id="PS00675">
    <property type="entry name" value="SIGMA54_INTERACT_1"/>
    <property type="match status" value="1"/>
</dbReference>
<evidence type="ECO:0000256" key="3">
    <source>
        <dbReference type="ARBA" id="ARBA00023015"/>
    </source>
</evidence>
<evidence type="ECO:0000313" key="9">
    <source>
        <dbReference type="Proteomes" id="UP000184447"/>
    </source>
</evidence>
<dbReference type="EMBL" id="FQXM01000004">
    <property type="protein sequence ID" value="SHH34752.1"/>
    <property type="molecule type" value="Genomic_DNA"/>
</dbReference>
<dbReference type="PROSITE" id="PS00676">
    <property type="entry name" value="SIGMA54_INTERACT_2"/>
    <property type="match status" value="1"/>
</dbReference>
<gene>
    <name evidence="8" type="ORF">SAMN02745207_00808</name>
</gene>
<keyword evidence="5" id="KW-0804">Transcription</keyword>
<dbReference type="Pfam" id="PF00158">
    <property type="entry name" value="Sigma54_activat"/>
    <property type="match status" value="1"/>
</dbReference>
<dbReference type="Gene3D" id="3.30.450.20">
    <property type="entry name" value="PAS domain"/>
    <property type="match status" value="1"/>
</dbReference>
<dbReference type="InterPro" id="IPR027417">
    <property type="entry name" value="P-loop_NTPase"/>
</dbReference>
<dbReference type="InterPro" id="IPR025943">
    <property type="entry name" value="Sigma_54_int_dom_ATP-bd_2"/>
</dbReference>
<keyword evidence="2" id="KW-0067">ATP-binding</keyword>
<dbReference type="InterPro" id="IPR002078">
    <property type="entry name" value="Sigma_54_int"/>
</dbReference>
<dbReference type="Gene3D" id="3.40.50.300">
    <property type="entry name" value="P-loop containing nucleotide triphosphate hydrolases"/>
    <property type="match status" value="1"/>
</dbReference>
<feature type="domain" description="Sigma-54 factor interaction" evidence="6">
    <location>
        <begin position="159"/>
        <end position="388"/>
    </location>
</feature>
<dbReference type="Gene3D" id="1.10.8.60">
    <property type="match status" value="1"/>
</dbReference>
<dbReference type="RefSeq" id="WP_073337152.1">
    <property type="nucleotide sequence ID" value="NZ_FQXM01000004.1"/>
</dbReference>
<keyword evidence="4" id="KW-0238">DNA-binding</keyword>
<dbReference type="PROSITE" id="PS00688">
    <property type="entry name" value="SIGMA54_INTERACT_3"/>
    <property type="match status" value="1"/>
</dbReference>
<dbReference type="SMART" id="SM00382">
    <property type="entry name" value="AAA"/>
    <property type="match status" value="1"/>
</dbReference>
<proteinExistence type="predicted"/>
<evidence type="ECO:0000313" key="8">
    <source>
        <dbReference type="EMBL" id="SHH34752.1"/>
    </source>
</evidence>
<evidence type="ECO:0000256" key="5">
    <source>
        <dbReference type="ARBA" id="ARBA00023163"/>
    </source>
</evidence>
<protein>
    <submittedName>
        <fullName evidence="8">PAS domain S-box-containing protein</fullName>
    </submittedName>
</protein>
<sequence>MNNYFSSDINPDEISDIFVSMTSLLFDQLPIPINFIDVNGRIIIMNQAFLDFLGLQLEDVIGKLLTDIDPSVRLPIVVKTGKAEVGQKHKFQSGKEAIVHRIPLFYKDVIIGGAGIILIHNLGHFYSFFEEKNILKNLKKSSSNKISDLYKAKYTFDDILTHSHLGKKSKAKAESYADTDFSVLIVGESGVGKELFAHSIHSFSRRKNGPFIRINLAAMPESLIEAELFGYEKGSFTGAHSTGKMGKFELANGGTIFLDEIGEIPLYLQVKLLRLLQEKELERIGGNEIIHLDLRVICATNCNLEEKIKLKEFRQDLFYRLNVLNLKVPSLKERKTDISLLINHFITKMYQDFNIFKKFPEDVEKILTDYSWPGNVRELKNIVERMAVTASGESVKIEDIPEYILENTKKNNFYEKNNLELKETHEFGENYLKNILSDMENKLILDTLEKFNNTKVQTAKALGIPRMSLYRKLNEIQSK</sequence>
<dbReference type="OrthoDB" id="9803970at2"/>
<dbReference type="PROSITE" id="PS50045">
    <property type="entry name" value="SIGMA54_INTERACT_4"/>
    <property type="match status" value="1"/>
</dbReference>
<dbReference type="GO" id="GO:0043565">
    <property type="term" value="F:sequence-specific DNA binding"/>
    <property type="evidence" value="ECO:0007669"/>
    <property type="project" value="InterPro"/>
</dbReference>
<evidence type="ECO:0000259" key="7">
    <source>
        <dbReference type="PROSITE" id="PS50112"/>
    </source>
</evidence>
<dbReference type="InterPro" id="IPR013767">
    <property type="entry name" value="PAS_fold"/>
</dbReference>
<dbReference type="GO" id="GO:0005524">
    <property type="term" value="F:ATP binding"/>
    <property type="evidence" value="ECO:0007669"/>
    <property type="project" value="UniProtKB-KW"/>
</dbReference>
<dbReference type="Gene3D" id="1.10.10.60">
    <property type="entry name" value="Homeodomain-like"/>
    <property type="match status" value="1"/>
</dbReference>
<dbReference type="InterPro" id="IPR058031">
    <property type="entry name" value="AAA_lid_NorR"/>
</dbReference>
<dbReference type="AlphaFoldDB" id="A0A1M5S7Y6"/>
<evidence type="ECO:0000259" key="6">
    <source>
        <dbReference type="PROSITE" id="PS50045"/>
    </source>
</evidence>
<dbReference type="SMART" id="SM00091">
    <property type="entry name" value="PAS"/>
    <property type="match status" value="1"/>
</dbReference>
<dbReference type="InterPro" id="IPR025662">
    <property type="entry name" value="Sigma_54_int_dom_ATP-bd_1"/>
</dbReference>